<feature type="region of interest" description="Disordered" evidence="1">
    <location>
        <begin position="141"/>
        <end position="168"/>
    </location>
</feature>
<feature type="compositionally biased region" description="Basic residues" evidence="1">
    <location>
        <begin position="49"/>
        <end position="62"/>
    </location>
</feature>
<feature type="region of interest" description="Disordered" evidence="1">
    <location>
        <begin position="537"/>
        <end position="558"/>
    </location>
</feature>
<dbReference type="CDD" id="cd21134">
    <property type="entry name" value="YTH"/>
    <property type="match status" value="1"/>
</dbReference>
<reference evidence="4" key="3">
    <citation type="submission" date="2018-08" db="EMBL/GenBank/DDBJ databases">
        <authorList>
            <person name="Guldener U."/>
        </authorList>
    </citation>
    <scope>NUCLEOTIDE SEQUENCE</scope>
    <source>
        <strain evidence="4">UB2</strain>
    </source>
</reference>
<feature type="region of interest" description="Disordered" evidence="1">
    <location>
        <begin position="344"/>
        <end position="388"/>
    </location>
</feature>
<dbReference type="GO" id="GO:0003729">
    <property type="term" value="F:mRNA binding"/>
    <property type="evidence" value="ECO:0007669"/>
    <property type="project" value="TreeGrafter"/>
</dbReference>
<feature type="compositionally biased region" description="Polar residues" evidence="1">
    <location>
        <begin position="157"/>
        <end position="168"/>
    </location>
</feature>
<evidence type="ECO:0000313" key="4">
    <source>
        <dbReference type="EMBL" id="SYW77131.1"/>
    </source>
</evidence>
<evidence type="ECO:0000256" key="1">
    <source>
        <dbReference type="SAM" id="MobiDB-lite"/>
    </source>
</evidence>
<dbReference type="InterPro" id="IPR045168">
    <property type="entry name" value="YTH_prot"/>
</dbReference>
<dbReference type="Proteomes" id="UP000658997">
    <property type="component" value="Unassembled WGS sequence"/>
</dbReference>
<dbReference type="PROSITE" id="PS50882">
    <property type="entry name" value="YTH"/>
    <property type="match status" value="1"/>
</dbReference>
<sequence length="1020" mass="108138">MSATPPRHGGHTTPPNDADSAYTATNRWGTVSGGLRSPPPAPSSGAGVRRNHTIHGARHHGKPRLEKHFEQPEDYPTNPPITDSIASSHTQYASASGHNHTHRQEASPISSNNPPSPSAQSDSAREFVSSLTPLQALYSKSSVSRNLSLPSRHPPKLTSNLPHSATQGRSSLFNSLSAITGGSDLDEHDWEKLIHSSNALSEEHQQDSITAQISMSTRPDHPWSSSLFSQGQLGPAAESSHPTSPITRTDLFTSSHNRDGSSSAVDLFDQTTLPDAQALAGSPSFVRRRQSLNHHSGRSAASRLAARSTDLLSRYAGDVANLATSSSASRPDAAFSPIRHTASLSTASSPVMPTSFSKAPWNQPTQDPIGSPSRFAGSFPSQNLDNTPARMLSVNDASSSALADISKNLSNLDISGSSALDGDDTETSVTPTSYSIHPSLSSQSSTDSRPAGARKLPQLVTNRDALQRGQRTNAVSGPMSAAAFVPPIGHAHYRHQSNDPSAFSASNFDDDQSQRFGPFTAAPAGSWVEKDHVTGRFNDGSSQTGGPAFDSQPWSQQSAAAPYPGMGIDPNVMALSMALAQEQQRNTILQAQLGARNNAAGMQDPHFFGMQPIDLNGPMQSIGQQLRGAAFPTSSPPMGAMGNLPSRGPLFPMQHQQQQYRPPMHNQSPSPRPPTGQPFPGAGQDAEASSAAPPTPVDPASLAMQKGYNPAPGTFDLAPPDARFFVIKSYTEDDVHKSLKYEIWASTDKGNQRLDKAFRESAHNGPIYLFYSVNASGHFCGMAQMLTPLDYATSSNVWAQDGKWKGTFKVRWIYVKDLPNNQLRHIRLTNTPECKPVTQSRDTQELTPEAGREVLRTMAEYSAKTSLLQDFNFYEMQGRGAASQGPAQQQQSAVGVSSPALGLSPKPTGSPALGFAAGLPYPTSPDLGLSLRGINACASPNGGARRAQLSGGTPQRLMHGISGLSLAPGTPRSNNSGAQPPINDIRGGDKSAETTTLPNSDANKEAVSAAQNAGLAPSAI</sequence>
<dbReference type="Gene3D" id="3.10.590.10">
    <property type="entry name" value="ph1033 like domains"/>
    <property type="match status" value="1"/>
</dbReference>
<feature type="domain" description="YTH" evidence="2">
    <location>
        <begin position="722"/>
        <end position="858"/>
    </location>
</feature>
<feature type="compositionally biased region" description="Polar residues" evidence="1">
    <location>
        <begin position="240"/>
        <end position="264"/>
    </location>
</feature>
<dbReference type="EMBL" id="LT558122">
    <property type="protein sequence ID" value="SAM82075.1"/>
    <property type="molecule type" value="Genomic_DNA"/>
</dbReference>
<feature type="compositionally biased region" description="Low complexity" evidence="1">
    <location>
        <begin position="1"/>
        <end position="15"/>
    </location>
</feature>
<dbReference type="InterPro" id="IPR007275">
    <property type="entry name" value="YTH_domain"/>
</dbReference>
<feature type="region of interest" description="Disordered" evidence="1">
    <location>
        <begin position="416"/>
        <end position="463"/>
    </location>
</feature>
<accession>A0A1K0H6U2</accession>
<feature type="compositionally biased region" description="Polar residues" evidence="1">
    <location>
        <begin position="344"/>
        <end position="368"/>
    </location>
</feature>
<gene>
    <name evidence="4" type="ORF">UBRO2_01754</name>
    <name evidence="3" type="ORF">UBRO_04350</name>
</gene>
<reference evidence="5" key="1">
    <citation type="submission" date="2016-04" db="EMBL/GenBank/DDBJ databases">
        <authorList>
            <person name="Guldener U."/>
            <person name="Guldener U."/>
        </authorList>
    </citation>
    <scope>NUCLEOTIDE SEQUENCE [LARGE SCALE GENOMIC DNA]</scope>
    <source>
        <strain evidence="5">UB2112</strain>
    </source>
</reference>
<dbReference type="Proteomes" id="UP000179920">
    <property type="component" value="Chromosome VI"/>
</dbReference>
<name>A0A1K0H6U2_9BASI</name>
<feature type="region of interest" description="Disordered" evidence="1">
    <location>
        <begin position="942"/>
        <end position="1020"/>
    </location>
</feature>
<reference evidence="3" key="2">
    <citation type="submission" date="2016-04" db="EMBL/GenBank/DDBJ databases">
        <authorList>
            <person name="Evans L.H."/>
            <person name="Alamgir A."/>
            <person name="Owens N."/>
            <person name="Weber N.D."/>
            <person name="Virtaneva K."/>
            <person name="Barbian K."/>
            <person name="Babar A."/>
            <person name="Rosenke K."/>
        </authorList>
    </citation>
    <scope>NUCLEOTIDE SEQUENCE</scope>
    <source>
        <strain evidence="3">UB2112</strain>
    </source>
</reference>
<feature type="region of interest" description="Disordered" evidence="1">
    <location>
        <begin position="879"/>
        <end position="907"/>
    </location>
</feature>
<proteinExistence type="predicted"/>
<evidence type="ECO:0000313" key="5">
    <source>
        <dbReference type="Proteomes" id="UP000179920"/>
    </source>
</evidence>
<dbReference type="EMBL" id="ULHB01000024">
    <property type="protein sequence ID" value="SYW77131.1"/>
    <property type="molecule type" value="Genomic_DNA"/>
</dbReference>
<feature type="compositionally biased region" description="Polar residues" evidence="1">
    <location>
        <begin position="80"/>
        <end position="98"/>
    </location>
</feature>
<feature type="compositionally biased region" description="Polar residues" evidence="1">
    <location>
        <begin position="427"/>
        <end position="448"/>
    </location>
</feature>
<dbReference type="GO" id="GO:1990247">
    <property type="term" value="F:N6-methyladenosine-containing RNA reader activity"/>
    <property type="evidence" value="ECO:0007669"/>
    <property type="project" value="TreeGrafter"/>
</dbReference>
<feature type="region of interest" description="Disordered" evidence="1">
    <location>
        <begin position="613"/>
        <end position="705"/>
    </location>
</feature>
<evidence type="ECO:0000259" key="2">
    <source>
        <dbReference type="PROSITE" id="PS50882"/>
    </source>
</evidence>
<dbReference type="OrthoDB" id="306690at2759"/>
<evidence type="ECO:0000313" key="6">
    <source>
        <dbReference type="Proteomes" id="UP000658997"/>
    </source>
</evidence>
<dbReference type="PANTHER" id="PTHR12357:SF89">
    <property type="entry name" value="YTH DOMAIN-CONTAINING FAMILY PROTEIN"/>
    <property type="match status" value="1"/>
</dbReference>
<feature type="region of interest" description="Disordered" evidence="1">
    <location>
        <begin position="215"/>
        <end position="264"/>
    </location>
</feature>
<feature type="compositionally biased region" description="Low complexity" evidence="1">
    <location>
        <begin position="879"/>
        <end position="900"/>
    </location>
</feature>
<dbReference type="Pfam" id="PF04146">
    <property type="entry name" value="YTH"/>
    <property type="match status" value="1"/>
</dbReference>
<dbReference type="GO" id="GO:0005737">
    <property type="term" value="C:cytoplasm"/>
    <property type="evidence" value="ECO:0007669"/>
    <property type="project" value="TreeGrafter"/>
</dbReference>
<protein>
    <recommendedName>
        <fullName evidence="2">YTH domain-containing protein</fullName>
    </recommendedName>
</protein>
<feature type="region of interest" description="Disordered" evidence="1">
    <location>
        <begin position="1"/>
        <end position="128"/>
    </location>
</feature>
<feature type="compositionally biased region" description="Low complexity" evidence="1">
    <location>
        <begin position="106"/>
        <end position="122"/>
    </location>
</feature>
<dbReference type="AlphaFoldDB" id="A0A1K0H6U2"/>
<dbReference type="GO" id="GO:0061157">
    <property type="term" value="P:mRNA destabilization"/>
    <property type="evidence" value="ECO:0007669"/>
    <property type="project" value="TreeGrafter"/>
</dbReference>
<organism evidence="3 5">
    <name type="scientific">Ustilago bromivora</name>
    <dbReference type="NCBI Taxonomy" id="307758"/>
    <lineage>
        <taxon>Eukaryota</taxon>
        <taxon>Fungi</taxon>
        <taxon>Dikarya</taxon>
        <taxon>Basidiomycota</taxon>
        <taxon>Ustilaginomycotina</taxon>
        <taxon>Ustilaginomycetes</taxon>
        <taxon>Ustilaginales</taxon>
        <taxon>Ustilaginaceae</taxon>
        <taxon>Ustilago</taxon>
    </lineage>
</organism>
<evidence type="ECO:0000313" key="3">
    <source>
        <dbReference type="EMBL" id="SAM82075.1"/>
    </source>
</evidence>
<dbReference type="PANTHER" id="PTHR12357">
    <property type="entry name" value="YTH YT521-B HOMOLOGY DOMAIN-CONTAINING"/>
    <property type="match status" value="1"/>
</dbReference>
<feature type="compositionally biased region" description="Polar residues" evidence="1">
    <location>
        <begin position="215"/>
        <end position="232"/>
    </location>
</feature>
<keyword evidence="6" id="KW-1185">Reference proteome</keyword>
<feature type="compositionally biased region" description="Polar residues" evidence="1">
    <location>
        <begin position="654"/>
        <end position="669"/>
    </location>
</feature>